<gene>
    <name evidence="4" type="ORF">ACHAWU_003499</name>
</gene>
<evidence type="ECO:0000256" key="1">
    <source>
        <dbReference type="ARBA" id="ARBA00022801"/>
    </source>
</evidence>
<dbReference type="SUPFAM" id="SSF55811">
    <property type="entry name" value="Nudix"/>
    <property type="match status" value="1"/>
</dbReference>
<comment type="similarity">
    <text evidence="2">Belongs to the Nudix hydrolase family.</text>
</comment>
<dbReference type="PROSITE" id="PS00893">
    <property type="entry name" value="NUDIX_BOX"/>
    <property type="match status" value="1"/>
</dbReference>
<keyword evidence="1 2" id="KW-0378">Hydrolase</keyword>
<sequence>MFRCASLSSSMTGDTPSLIPRAAVSVVVRWYDSSIPVVNNDTSSSSSSSSSPRWLLVQRGREPNKGMWSFPGGKIEAGEGTLDAAKRELFEETRLVAQSHPIIDEASVAQSNYNLKWHNFGAFACSDSIHHPRQEGEGSSNTIGFHYVISQCFVEVVASSMPIITASDDASDARWWCAEEIQLAEESGKVTSGVWRVLERSEMLYSKGLLECD</sequence>
<evidence type="ECO:0000313" key="4">
    <source>
        <dbReference type="EMBL" id="KAL3756749.1"/>
    </source>
</evidence>
<organism evidence="4 5">
    <name type="scientific">Discostella pseudostelligera</name>
    <dbReference type="NCBI Taxonomy" id="259834"/>
    <lineage>
        <taxon>Eukaryota</taxon>
        <taxon>Sar</taxon>
        <taxon>Stramenopiles</taxon>
        <taxon>Ochrophyta</taxon>
        <taxon>Bacillariophyta</taxon>
        <taxon>Coscinodiscophyceae</taxon>
        <taxon>Thalassiosirophycidae</taxon>
        <taxon>Stephanodiscales</taxon>
        <taxon>Stephanodiscaceae</taxon>
        <taxon>Discostella</taxon>
    </lineage>
</organism>
<dbReference type="Proteomes" id="UP001530293">
    <property type="component" value="Unassembled WGS sequence"/>
</dbReference>
<reference evidence="4 5" key="1">
    <citation type="submission" date="2024-10" db="EMBL/GenBank/DDBJ databases">
        <title>Updated reference genomes for cyclostephanoid diatoms.</title>
        <authorList>
            <person name="Roberts W.R."/>
            <person name="Alverson A.J."/>
        </authorList>
    </citation>
    <scope>NUCLEOTIDE SEQUENCE [LARGE SCALE GENOMIC DNA]</scope>
    <source>
        <strain evidence="4 5">AJA232-27</strain>
    </source>
</reference>
<dbReference type="Pfam" id="PF00293">
    <property type="entry name" value="NUDIX"/>
    <property type="match status" value="1"/>
</dbReference>
<dbReference type="AlphaFoldDB" id="A0ABD3M1Z6"/>
<dbReference type="InterPro" id="IPR020084">
    <property type="entry name" value="NUDIX_hydrolase_CS"/>
</dbReference>
<dbReference type="EMBL" id="JALLBG020000293">
    <property type="protein sequence ID" value="KAL3756749.1"/>
    <property type="molecule type" value="Genomic_DNA"/>
</dbReference>
<dbReference type="InterPro" id="IPR000086">
    <property type="entry name" value="NUDIX_hydrolase_dom"/>
</dbReference>
<evidence type="ECO:0000259" key="3">
    <source>
        <dbReference type="PROSITE" id="PS51462"/>
    </source>
</evidence>
<accession>A0ABD3M1Z6</accession>
<dbReference type="PANTHER" id="PTHR43736">
    <property type="entry name" value="ADP-RIBOSE PYROPHOSPHATASE"/>
    <property type="match status" value="1"/>
</dbReference>
<proteinExistence type="inferred from homology"/>
<dbReference type="InterPro" id="IPR020476">
    <property type="entry name" value="Nudix_hydrolase"/>
</dbReference>
<protein>
    <recommendedName>
        <fullName evidence="3">Nudix hydrolase domain-containing protein</fullName>
    </recommendedName>
</protein>
<evidence type="ECO:0000256" key="2">
    <source>
        <dbReference type="RuleBase" id="RU003476"/>
    </source>
</evidence>
<dbReference type="PRINTS" id="PR00502">
    <property type="entry name" value="NUDIXFAMILY"/>
</dbReference>
<dbReference type="Gene3D" id="3.90.79.10">
    <property type="entry name" value="Nucleoside Triphosphate Pyrophosphohydrolase"/>
    <property type="match status" value="1"/>
</dbReference>
<dbReference type="PANTHER" id="PTHR43736:SF1">
    <property type="entry name" value="DIHYDRONEOPTERIN TRIPHOSPHATE DIPHOSPHATASE"/>
    <property type="match status" value="1"/>
</dbReference>
<evidence type="ECO:0000313" key="5">
    <source>
        <dbReference type="Proteomes" id="UP001530293"/>
    </source>
</evidence>
<comment type="caution">
    <text evidence="4">The sequence shown here is derived from an EMBL/GenBank/DDBJ whole genome shotgun (WGS) entry which is preliminary data.</text>
</comment>
<keyword evidence="5" id="KW-1185">Reference proteome</keyword>
<dbReference type="PROSITE" id="PS51462">
    <property type="entry name" value="NUDIX"/>
    <property type="match status" value="1"/>
</dbReference>
<dbReference type="InterPro" id="IPR015797">
    <property type="entry name" value="NUDIX_hydrolase-like_dom_sf"/>
</dbReference>
<dbReference type="CDD" id="cd04673">
    <property type="entry name" value="NUDIX_ADPRase"/>
    <property type="match status" value="1"/>
</dbReference>
<name>A0ABD3M1Z6_9STRA</name>
<feature type="domain" description="Nudix hydrolase" evidence="3">
    <location>
        <begin position="19"/>
        <end position="198"/>
    </location>
</feature>
<dbReference type="GO" id="GO:0016787">
    <property type="term" value="F:hydrolase activity"/>
    <property type="evidence" value="ECO:0007669"/>
    <property type="project" value="UniProtKB-KW"/>
</dbReference>